<evidence type="ECO:0000259" key="1">
    <source>
        <dbReference type="Pfam" id="PF04230"/>
    </source>
</evidence>
<protein>
    <recommendedName>
        <fullName evidence="1">Polysaccharide pyruvyl transferase domain-containing protein</fullName>
    </recommendedName>
</protein>
<feature type="domain" description="Polysaccharide pyruvyl transferase" evidence="1">
    <location>
        <begin position="189"/>
        <end position="373"/>
    </location>
</feature>
<evidence type="ECO:0000313" key="2">
    <source>
        <dbReference type="EMBL" id="RDU96744.1"/>
    </source>
</evidence>
<dbReference type="Proteomes" id="UP000256838">
    <property type="component" value="Unassembled WGS sequence"/>
</dbReference>
<dbReference type="OrthoDB" id="1550259at2"/>
<dbReference type="Pfam" id="PF04230">
    <property type="entry name" value="PS_pyruv_trans"/>
    <property type="match status" value="1"/>
</dbReference>
<dbReference type="RefSeq" id="WP_115535799.1">
    <property type="nucleotide sequence ID" value="NZ_QRGA01000013.1"/>
</dbReference>
<evidence type="ECO:0000313" key="3">
    <source>
        <dbReference type="Proteomes" id="UP000256838"/>
    </source>
</evidence>
<accession>A0A3D8JVW6</accession>
<proteinExistence type="predicted"/>
<name>A0A3D8JVW6_9BURK</name>
<dbReference type="EMBL" id="QRGA01000013">
    <property type="protein sequence ID" value="RDU96744.1"/>
    <property type="molecule type" value="Genomic_DNA"/>
</dbReference>
<dbReference type="PANTHER" id="PTHR36836:SF1">
    <property type="entry name" value="COLANIC ACID BIOSYNTHESIS PROTEIN WCAK"/>
    <property type="match status" value="1"/>
</dbReference>
<gene>
    <name evidence="2" type="ORF">DWV00_22390</name>
</gene>
<organism evidence="2 3">
    <name type="scientific">Trinickia dinghuensis</name>
    <dbReference type="NCBI Taxonomy" id="2291023"/>
    <lineage>
        <taxon>Bacteria</taxon>
        <taxon>Pseudomonadati</taxon>
        <taxon>Pseudomonadota</taxon>
        <taxon>Betaproteobacteria</taxon>
        <taxon>Burkholderiales</taxon>
        <taxon>Burkholderiaceae</taxon>
        <taxon>Trinickia</taxon>
    </lineage>
</organism>
<dbReference type="PANTHER" id="PTHR36836">
    <property type="entry name" value="COLANIC ACID BIOSYNTHESIS PROTEIN WCAK"/>
    <property type="match status" value="1"/>
</dbReference>
<keyword evidence="3" id="KW-1185">Reference proteome</keyword>
<dbReference type="InterPro" id="IPR007345">
    <property type="entry name" value="Polysacch_pyruvyl_Trfase"/>
</dbReference>
<sequence>MTALMRAPGSREQRFLTALDPDALFLDDMLELIERARVRGPRRRARDGALRVLLLGYVGAGNTGADVRAIEVIRQLRRTFARQAITVTLLAIGDLLDHPELAGVHRFVPSTPYLPDALDAALPDFDLVLNIEGSTYTSRFSDTLAATLIGGISLADAHGALACAYGADAGTMTERLSAFVASSASGALIYCRSRGALERLGTLGLAPLPGADPAWRYRASPNTLPTAPRRFAALCPNNPYWWPVVTDGRRALALPRGSAGSPPRHGPFTFHTWDEARARSFARYADGYALLARALRRRGIEPVLVAMERGDIAACEAIAARLPDPPQIVARPRAAIDTVLSTLARACCVVTTRYHAALFAMAHGVPVFGVSMDERIAQLFDDTQLPECVFACDDPRFASNVLERIDADALRSPERLLNAYAALAATQIERLDGMATRLADALEKRKAG</sequence>
<comment type="caution">
    <text evidence="2">The sequence shown here is derived from an EMBL/GenBank/DDBJ whole genome shotgun (WGS) entry which is preliminary data.</text>
</comment>
<dbReference type="AlphaFoldDB" id="A0A3D8JVW6"/>
<reference evidence="2 3" key="1">
    <citation type="submission" date="2018-08" db="EMBL/GenBank/DDBJ databases">
        <title>Paraburkholderia sp. DHOM06 isolated from forest soil.</title>
        <authorList>
            <person name="Gao Z.-H."/>
            <person name="Qiu L.-H."/>
        </authorList>
    </citation>
    <scope>NUCLEOTIDE SEQUENCE [LARGE SCALE GENOMIC DNA]</scope>
    <source>
        <strain evidence="2 3">DHOM06</strain>
    </source>
</reference>